<keyword evidence="5" id="KW-0800">Toxin</keyword>
<keyword evidence="2 5" id="KW-0540">Nuclease</keyword>
<keyword evidence="8" id="KW-1185">Reference proteome</keyword>
<feature type="binding site" evidence="5">
    <location>
        <position position="99"/>
    </location>
    <ligand>
        <name>Mg(2+)</name>
        <dbReference type="ChEBI" id="CHEBI:18420"/>
    </ligand>
</feature>
<evidence type="ECO:0000256" key="5">
    <source>
        <dbReference type="HAMAP-Rule" id="MF_00265"/>
    </source>
</evidence>
<feature type="binding site" evidence="5">
    <location>
        <position position="5"/>
    </location>
    <ligand>
        <name>Mg(2+)</name>
        <dbReference type="ChEBI" id="CHEBI:18420"/>
    </ligand>
</feature>
<protein>
    <recommendedName>
        <fullName evidence="5">Ribonuclease VapC</fullName>
        <shortName evidence="5">RNase VapC</shortName>
        <ecNumber evidence="5">3.1.-.-</ecNumber>
    </recommendedName>
    <alternativeName>
        <fullName evidence="5">Toxin VapC</fullName>
    </alternativeName>
</protein>
<comment type="cofactor">
    <cofactor evidence="5">
        <name>Mg(2+)</name>
        <dbReference type="ChEBI" id="CHEBI:18420"/>
    </cofactor>
</comment>
<dbReference type="InterPro" id="IPR029060">
    <property type="entry name" value="PIN-like_dom_sf"/>
</dbReference>
<reference evidence="7 8" key="1">
    <citation type="submission" date="2019-03" db="EMBL/GenBank/DDBJ databases">
        <title>Genomic Encyclopedia of Type Strains, Phase IV (KMG-IV): sequencing the most valuable type-strain genomes for metagenomic binning, comparative biology and taxonomic classification.</title>
        <authorList>
            <person name="Goeker M."/>
        </authorList>
    </citation>
    <scope>NUCLEOTIDE SEQUENCE [LARGE SCALE GENOMIC DNA]</scope>
    <source>
        <strain evidence="7 8">DSM 16998</strain>
    </source>
</reference>
<evidence type="ECO:0000256" key="3">
    <source>
        <dbReference type="ARBA" id="ARBA00022723"/>
    </source>
</evidence>
<dbReference type="RefSeq" id="WP_133703965.1">
    <property type="nucleotide sequence ID" value="NZ_SNXS01000016.1"/>
</dbReference>
<dbReference type="GO" id="GO:0016787">
    <property type="term" value="F:hydrolase activity"/>
    <property type="evidence" value="ECO:0007669"/>
    <property type="project" value="UniProtKB-KW"/>
</dbReference>
<dbReference type="GO" id="GO:0090729">
    <property type="term" value="F:toxin activity"/>
    <property type="evidence" value="ECO:0007669"/>
    <property type="project" value="UniProtKB-KW"/>
</dbReference>
<comment type="function">
    <text evidence="5">Toxic component of a toxin-antitoxin (TA) system. An RNase.</text>
</comment>
<dbReference type="AlphaFoldDB" id="A0A4R6QE32"/>
<dbReference type="OrthoDB" id="32974at2"/>
<evidence type="ECO:0000259" key="6">
    <source>
        <dbReference type="Pfam" id="PF01850"/>
    </source>
</evidence>
<keyword evidence="1 5" id="KW-1277">Toxin-antitoxin system</keyword>
<name>A0A4R6QE32_9BURK</name>
<dbReference type="EC" id="3.1.-.-" evidence="5"/>
<feature type="domain" description="PIN" evidence="6">
    <location>
        <begin position="4"/>
        <end position="125"/>
    </location>
</feature>
<keyword evidence="4 5" id="KW-0378">Hydrolase</keyword>
<evidence type="ECO:0000256" key="1">
    <source>
        <dbReference type="ARBA" id="ARBA00022649"/>
    </source>
</evidence>
<evidence type="ECO:0000256" key="4">
    <source>
        <dbReference type="ARBA" id="ARBA00022801"/>
    </source>
</evidence>
<comment type="similarity">
    <text evidence="5">Belongs to the PINc/VapC protein family.</text>
</comment>
<evidence type="ECO:0000313" key="7">
    <source>
        <dbReference type="EMBL" id="TDP60477.1"/>
    </source>
</evidence>
<comment type="caution">
    <text evidence="7">The sequence shown here is derived from an EMBL/GenBank/DDBJ whole genome shotgun (WGS) entry which is preliminary data.</text>
</comment>
<dbReference type="Proteomes" id="UP000295361">
    <property type="component" value="Unassembled WGS sequence"/>
</dbReference>
<accession>A0A4R6QE32</accession>
<dbReference type="InParanoid" id="A0A4R6QE32"/>
<dbReference type="Gene3D" id="3.40.50.1010">
    <property type="entry name" value="5'-nuclease"/>
    <property type="match status" value="1"/>
</dbReference>
<dbReference type="GO" id="GO:0000287">
    <property type="term" value="F:magnesium ion binding"/>
    <property type="evidence" value="ECO:0007669"/>
    <property type="project" value="UniProtKB-UniRule"/>
</dbReference>
<evidence type="ECO:0000313" key="8">
    <source>
        <dbReference type="Proteomes" id="UP000295361"/>
    </source>
</evidence>
<dbReference type="PANTHER" id="PTHR39664:SF2">
    <property type="entry name" value="NUCLEIC ACID-BINDING PROTEIN, CONTAINING PIN DOMAIN-RELATED"/>
    <property type="match status" value="1"/>
</dbReference>
<dbReference type="SUPFAM" id="SSF88723">
    <property type="entry name" value="PIN domain-like"/>
    <property type="match status" value="1"/>
</dbReference>
<keyword evidence="5" id="KW-0460">Magnesium</keyword>
<dbReference type="GO" id="GO:0004540">
    <property type="term" value="F:RNA nuclease activity"/>
    <property type="evidence" value="ECO:0007669"/>
    <property type="project" value="InterPro"/>
</dbReference>
<dbReference type="CDD" id="cd18683">
    <property type="entry name" value="PIN_VapC-like"/>
    <property type="match status" value="1"/>
</dbReference>
<sequence length="131" mass="14089">MIGLDTNVLVRYIMQDEAKQAAKATKLIEGLTAQEPGFITLVSVVELVWVLSSSYDLAREQVVQALDVILRSKQLVVDQAEHVVRALRAYGAGSADFADCLIERTAVAAGCTKTMTFDVGASKTAGMTLIQ</sequence>
<gene>
    <name evidence="5" type="primary">vapC</name>
    <name evidence="7" type="ORF">DES47_11678</name>
</gene>
<dbReference type="InterPro" id="IPR022907">
    <property type="entry name" value="VapC_family"/>
</dbReference>
<dbReference type="InterPro" id="IPR002716">
    <property type="entry name" value="PIN_dom"/>
</dbReference>
<evidence type="ECO:0000256" key="2">
    <source>
        <dbReference type="ARBA" id="ARBA00022722"/>
    </source>
</evidence>
<keyword evidence="3 5" id="KW-0479">Metal-binding</keyword>
<dbReference type="PANTHER" id="PTHR39664">
    <property type="match status" value="1"/>
</dbReference>
<dbReference type="HAMAP" id="MF_00265">
    <property type="entry name" value="VapC_Nob1"/>
    <property type="match status" value="1"/>
</dbReference>
<organism evidence="7 8">
    <name type="scientific">Roseateles toxinivorans</name>
    <dbReference type="NCBI Taxonomy" id="270368"/>
    <lineage>
        <taxon>Bacteria</taxon>
        <taxon>Pseudomonadati</taxon>
        <taxon>Pseudomonadota</taxon>
        <taxon>Betaproteobacteria</taxon>
        <taxon>Burkholderiales</taxon>
        <taxon>Sphaerotilaceae</taxon>
        <taxon>Roseateles</taxon>
    </lineage>
</organism>
<dbReference type="Pfam" id="PF01850">
    <property type="entry name" value="PIN"/>
    <property type="match status" value="1"/>
</dbReference>
<dbReference type="EMBL" id="SNXS01000016">
    <property type="protein sequence ID" value="TDP60477.1"/>
    <property type="molecule type" value="Genomic_DNA"/>
</dbReference>
<proteinExistence type="inferred from homology"/>